<dbReference type="AlphaFoldDB" id="A0A0A8YJH8"/>
<reference evidence="1" key="2">
    <citation type="journal article" date="2015" name="Data Brief">
        <title>Shoot transcriptome of the giant reed, Arundo donax.</title>
        <authorList>
            <person name="Barrero R.A."/>
            <person name="Guerrero F.D."/>
            <person name="Moolhuijzen P."/>
            <person name="Goolsby J.A."/>
            <person name="Tidwell J."/>
            <person name="Bellgard S.E."/>
            <person name="Bellgard M.I."/>
        </authorList>
    </citation>
    <scope>NUCLEOTIDE SEQUENCE</scope>
    <source>
        <tissue evidence="1">Shoot tissue taken approximately 20 cm above the soil surface</tissue>
    </source>
</reference>
<dbReference type="EMBL" id="GBRH01275153">
    <property type="protein sequence ID" value="JAD22742.1"/>
    <property type="molecule type" value="Transcribed_RNA"/>
</dbReference>
<reference evidence="1" key="1">
    <citation type="submission" date="2014-09" db="EMBL/GenBank/DDBJ databases">
        <authorList>
            <person name="Magalhaes I.L.F."/>
            <person name="Oliveira U."/>
            <person name="Santos F.R."/>
            <person name="Vidigal T.H.D.A."/>
            <person name="Brescovit A.D."/>
            <person name="Santos A.J."/>
        </authorList>
    </citation>
    <scope>NUCLEOTIDE SEQUENCE</scope>
    <source>
        <tissue evidence="1">Shoot tissue taken approximately 20 cm above the soil surface</tissue>
    </source>
</reference>
<protein>
    <submittedName>
        <fullName evidence="1">Uncharacterized protein</fullName>
    </submittedName>
</protein>
<name>A0A0A8YJH8_ARUDO</name>
<evidence type="ECO:0000313" key="1">
    <source>
        <dbReference type="EMBL" id="JAD22742.1"/>
    </source>
</evidence>
<accession>A0A0A8YJH8</accession>
<organism evidence="1">
    <name type="scientific">Arundo donax</name>
    <name type="common">Giant reed</name>
    <name type="synonym">Donax arundinaceus</name>
    <dbReference type="NCBI Taxonomy" id="35708"/>
    <lineage>
        <taxon>Eukaryota</taxon>
        <taxon>Viridiplantae</taxon>
        <taxon>Streptophyta</taxon>
        <taxon>Embryophyta</taxon>
        <taxon>Tracheophyta</taxon>
        <taxon>Spermatophyta</taxon>
        <taxon>Magnoliopsida</taxon>
        <taxon>Liliopsida</taxon>
        <taxon>Poales</taxon>
        <taxon>Poaceae</taxon>
        <taxon>PACMAD clade</taxon>
        <taxon>Arundinoideae</taxon>
        <taxon>Arundineae</taxon>
        <taxon>Arundo</taxon>
    </lineage>
</organism>
<sequence>MSRCTVFVTPQLSYVSSQTKLRSVFSR</sequence>
<proteinExistence type="predicted"/>